<dbReference type="InterPro" id="IPR006015">
    <property type="entry name" value="Universal_stress_UspA"/>
</dbReference>
<evidence type="ECO:0000313" key="3">
    <source>
        <dbReference type="EMBL" id="TGO06654.1"/>
    </source>
</evidence>
<dbReference type="PRINTS" id="PR01438">
    <property type="entry name" value="UNVRSLSTRESS"/>
</dbReference>
<organism evidence="3 4">
    <name type="scientific">Serinibacter arcticus</name>
    <dbReference type="NCBI Taxonomy" id="1655435"/>
    <lineage>
        <taxon>Bacteria</taxon>
        <taxon>Bacillati</taxon>
        <taxon>Actinomycetota</taxon>
        <taxon>Actinomycetes</taxon>
        <taxon>Micrococcales</taxon>
        <taxon>Beutenbergiaceae</taxon>
        <taxon>Serinibacter</taxon>
    </lineage>
</organism>
<name>A0A4Z1E3R6_9MICO</name>
<dbReference type="Gene3D" id="3.40.50.620">
    <property type="entry name" value="HUPs"/>
    <property type="match status" value="2"/>
</dbReference>
<gene>
    <name evidence="3" type="ORF">SERN_0846</name>
</gene>
<dbReference type="RefSeq" id="WP_158292558.1">
    <property type="nucleotide sequence ID" value="NZ_RHPJ01000001.1"/>
</dbReference>
<dbReference type="PANTHER" id="PTHR46268:SF15">
    <property type="entry name" value="UNIVERSAL STRESS PROTEIN HP_0031"/>
    <property type="match status" value="1"/>
</dbReference>
<protein>
    <submittedName>
        <fullName evidence="3">Universal stress protein family</fullName>
    </submittedName>
</protein>
<feature type="domain" description="UspA" evidence="2">
    <location>
        <begin position="157"/>
        <end position="287"/>
    </location>
</feature>
<dbReference type="InterPro" id="IPR014729">
    <property type="entry name" value="Rossmann-like_a/b/a_fold"/>
</dbReference>
<dbReference type="Proteomes" id="UP000297318">
    <property type="component" value="Unassembled WGS sequence"/>
</dbReference>
<dbReference type="CDD" id="cd00293">
    <property type="entry name" value="USP-like"/>
    <property type="match status" value="1"/>
</dbReference>
<dbReference type="Pfam" id="PF00582">
    <property type="entry name" value="Usp"/>
    <property type="match status" value="2"/>
</dbReference>
<keyword evidence="4" id="KW-1185">Reference proteome</keyword>
<comment type="caution">
    <text evidence="3">The sequence shown here is derived from an EMBL/GenBank/DDBJ whole genome shotgun (WGS) entry which is preliminary data.</text>
</comment>
<dbReference type="InterPro" id="IPR006016">
    <property type="entry name" value="UspA"/>
</dbReference>
<proteinExistence type="inferred from homology"/>
<reference evidence="3 4" key="1">
    <citation type="submission" date="2018-11" db="EMBL/GenBank/DDBJ databases">
        <title>Complete genome sequencing of the Actinobacteria Serinibacter sp. K3-2.</title>
        <authorList>
            <person name="Rakitin A.L."/>
            <person name="Beletsky A.V."/>
            <person name="Mardanov A.V."/>
            <person name="Ravin N.V."/>
            <person name="Gromova A.S."/>
            <person name="Filippova S.N."/>
            <person name="Gal'Chenko V.F."/>
        </authorList>
    </citation>
    <scope>NUCLEOTIDE SEQUENCE [LARGE SCALE GENOMIC DNA]</scope>
    <source>
        <strain evidence="3 4">K3-2</strain>
    </source>
</reference>
<dbReference type="AlphaFoldDB" id="A0A4Z1E3R6"/>
<evidence type="ECO:0000313" key="4">
    <source>
        <dbReference type="Proteomes" id="UP000297318"/>
    </source>
</evidence>
<dbReference type="SUPFAM" id="SSF52402">
    <property type="entry name" value="Adenine nucleotide alpha hydrolases-like"/>
    <property type="match status" value="2"/>
</dbReference>
<feature type="domain" description="UspA" evidence="2">
    <location>
        <begin position="2"/>
        <end position="139"/>
    </location>
</feature>
<evidence type="ECO:0000256" key="1">
    <source>
        <dbReference type="ARBA" id="ARBA00008791"/>
    </source>
</evidence>
<accession>A0A4Z1E3R6</accession>
<dbReference type="OrthoDB" id="5242641at2"/>
<sequence length="288" mass="29481">MTVLIAYAPDKGGRSALTLGAALAQARGEDVELVHVAVRTWHAAPGNVDGEFRQWAAESADEATRHGVVELAALAPDVAVRTHHVEARSIAGAILDAVARFTPCVVVLGSGRDGALGQITLGATANRIAHSSTVPVVVAPRGYRPAPLRRVVAAWSEADDARLLGEVASFARAGDLGVSAVTFGRFAGSMFPPEVGLDAEDDVVAAWSERALGALGRAAAAAGLDPTADVTLAVGPDWRAAVDAVAWESGDLLAVGSHGGDVVRRVFLGSSAAKIVRHSPVPVLVLPG</sequence>
<comment type="similarity">
    <text evidence="1">Belongs to the universal stress protein A family.</text>
</comment>
<evidence type="ECO:0000259" key="2">
    <source>
        <dbReference type="Pfam" id="PF00582"/>
    </source>
</evidence>
<dbReference type="EMBL" id="RHPJ01000001">
    <property type="protein sequence ID" value="TGO06654.1"/>
    <property type="molecule type" value="Genomic_DNA"/>
</dbReference>
<dbReference type="PANTHER" id="PTHR46268">
    <property type="entry name" value="STRESS RESPONSE PROTEIN NHAX"/>
    <property type="match status" value="1"/>
</dbReference>